<gene>
    <name evidence="9" type="ORF">C7T94_09840</name>
</gene>
<comment type="similarity">
    <text evidence="1">Belongs to the Fur family.</text>
</comment>
<evidence type="ECO:0000256" key="5">
    <source>
        <dbReference type="ARBA" id="ARBA00023125"/>
    </source>
</evidence>
<comment type="cofactor">
    <cofactor evidence="8">
        <name>Mn(2+)</name>
        <dbReference type="ChEBI" id="CHEBI:29035"/>
    </cofactor>
    <cofactor evidence="8">
        <name>Fe(2+)</name>
        <dbReference type="ChEBI" id="CHEBI:29033"/>
    </cofactor>
    <text evidence="8">Binds 1 Mn(2+) or Fe(2+) ion per subunit.</text>
</comment>
<evidence type="ECO:0000256" key="3">
    <source>
        <dbReference type="ARBA" id="ARBA00022833"/>
    </source>
</evidence>
<keyword evidence="8" id="KW-0408">Iron</keyword>
<evidence type="ECO:0000256" key="4">
    <source>
        <dbReference type="ARBA" id="ARBA00023015"/>
    </source>
</evidence>
<protein>
    <submittedName>
        <fullName evidence="9">Transcriptional repressor</fullName>
    </submittedName>
</protein>
<dbReference type="GO" id="GO:0008270">
    <property type="term" value="F:zinc ion binding"/>
    <property type="evidence" value="ECO:0007669"/>
    <property type="project" value="TreeGrafter"/>
</dbReference>
<dbReference type="InterPro" id="IPR043135">
    <property type="entry name" value="Fur_C"/>
</dbReference>
<dbReference type="InterPro" id="IPR036390">
    <property type="entry name" value="WH_DNA-bd_sf"/>
</dbReference>
<evidence type="ECO:0000256" key="8">
    <source>
        <dbReference type="PIRSR" id="PIRSR602481-2"/>
    </source>
</evidence>
<feature type="binding site" evidence="7">
    <location>
        <position position="136"/>
    </location>
    <ligand>
        <name>Zn(2+)</name>
        <dbReference type="ChEBI" id="CHEBI:29105"/>
    </ligand>
</feature>
<dbReference type="EMBL" id="PYLS01000005">
    <property type="protein sequence ID" value="PST83782.1"/>
    <property type="molecule type" value="Genomic_DNA"/>
</dbReference>
<dbReference type="GO" id="GO:0003700">
    <property type="term" value="F:DNA-binding transcription factor activity"/>
    <property type="evidence" value="ECO:0007669"/>
    <property type="project" value="InterPro"/>
</dbReference>
<evidence type="ECO:0000256" key="1">
    <source>
        <dbReference type="ARBA" id="ARBA00007957"/>
    </source>
</evidence>
<comment type="caution">
    <text evidence="9">The sequence shown here is derived from an EMBL/GenBank/DDBJ whole genome shotgun (WGS) entry which is preliminary data.</text>
</comment>
<dbReference type="GO" id="GO:0045892">
    <property type="term" value="P:negative regulation of DNA-templated transcription"/>
    <property type="evidence" value="ECO:0007669"/>
    <property type="project" value="TreeGrafter"/>
</dbReference>
<evidence type="ECO:0000256" key="6">
    <source>
        <dbReference type="ARBA" id="ARBA00023163"/>
    </source>
</evidence>
<evidence type="ECO:0000256" key="2">
    <source>
        <dbReference type="ARBA" id="ARBA00022491"/>
    </source>
</evidence>
<dbReference type="InterPro" id="IPR002481">
    <property type="entry name" value="FUR"/>
</dbReference>
<keyword evidence="10" id="KW-1185">Reference proteome</keyword>
<keyword evidence="3 7" id="KW-0862">Zinc</keyword>
<feature type="binding site" evidence="7">
    <location>
        <position position="97"/>
    </location>
    <ligand>
        <name>Zn(2+)</name>
        <dbReference type="ChEBI" id="CHEBI:29105"/>
    </ligand>
</feature>
<comment type="cofactor">
    <cofactor evidence="7">
        <name>Zn(2+)</name>
        <dbReference type="ChEBI" id="CHEBI:29105"/>
    </cofactor>
    <text evidence="7">Binds 1 zinc ion per subunit.</text>
</comment>
<feature type="binding site" evidence="7">
    <location>
        <position position="100"/>
    </location>
    <ligand>
        <name>Zn(2+)</name>
        <dbReference type="ChEBI" id="CHEBI:29105"/>
    </ligand>
</feature>
<organism evidence="9 10">
    <name type="scientific">Pedobacter yulinensis</name>
    <dbReference type="NCBI Taxonomy" id="2126353"/>
    <lineage>
        <taxon>Bacteria</taxon>
        <taxon>Pseudomonadati</taxon>
        <taxon>Bacteroidota</taxon>
        <taxon>Sphingobacteriia</taxon>
        <taxon>Sphingobacteriales</taxon>
        <taxon>Sphingobacteriaceae</taxon>
        <taxon>Pedobacter</taxon>
    </lineage>
</organism>
<keyword evidence="6" id="KW-0804">Transcription</keyword>
<dbReference type="GO" id="GO:0000976">
    <property type="term" value="F:transcription cis-regulatory region binding"/>
    <property type="evidence" value="ECO:0007669"/>
    <property type="project" value="TreeGrafter"/>
</dbReference>
<accession>A0A2T3HMU5</accession>
<name>A0A2T3HMU5_9SPHI</name>
<dbReference type="InterPro" id="IPR036388">
    <property type="entry name" value="WH-like_DNA-bd_sf"/>
</dbReference>
<keyword evidence="2" id="KW-0678">Repressor</keyword>
<evidence type="ECO:0000313" key="10">
    <source>
        <dbReference type="Proteomes" id="UP000240912"/>
    </source>
</evidence>
<evidence type="ECO:0000313" key="9">
    <source>
        <dbReference type="EMBL" id="PST83782.1"/>
    </source>
</evidence>
<dbReference type="Gene3D" id="1.10.10.10">
    <property type="entry name" value="Winged helix-like DNA-binding domain superfamily/Winged helix DNA-binding domain"/>
    <property type="match status" value="1"/>
</dbReference>
<feature type="binding site" evidence="7">
    <location>
        <position position="133"/>
    </location>
    <ligand>
        <name>Zn(2+)</name>
        <dbReference type="ChEBI" id="CHEBI:29105"/>
    </ligand>
</feature>
<dbReference type="PANTHER" id="PTHR33202:SF22">
    <property type="entry name" value="HYDROGEN PEROXIDE SENSITIVE REPRESSOR"/>
    <property type="match status" value="1"/>
</dbReference>
<dbReference type="Proteomes" id="UP000240912">
    <property type="component" value="Unassembled WGS sequence"/>
</dbReference>
<dbReference type="SUPFAM" id="SSF46785">
    <property type="entry name" value="Winged helix' DNA-binding domain"/>
    <property type="match status" value="1"/>
</dbReference>
<feature type="binding site" evidence="8">
    <location>
        <position position="88"/>
    </location>
    <ligand>
        <name>Fe cation</name>
        <dbReference type="ChEBI" id="CHEBI:24875"/>
    </ligand>
</feature>
<dbReference type="Pfam" id="PF01475">
    <property type="entry name" value="FUR"/>
    <property type="match status" value="1"/>
</dbReference>
<evidence type="ECO:0000256" key="7">
    <source>
        <dbReference type="PIRSR" id="PIRSR602481-1"/>
    </source>
</evidence>
<proteinExistence type="inferred from homology"/>
<reference evidence="9 10" key="1">
    <citation type="submission" date="2018-03" db="EMBL/GenBank/DDBJ databases">
        <authorList>
            <person name="Keele B.F."/>
        </authorList>
    </citation>
    <scope>NUCLEOTIDE SEQUENCE [LARGE SCALE GENOMIC DNA]</scope>
    <source>
        <strain evidence="9 10">YL28-9</strain>
    </source>
</reference>
<dbReference type="Gene3D" id="3.30.1490.190">
    <property type="match status" value="1"/>
</dbReference>
<dbReference type="PANTHER" id="PTHR33202">
    <property type="entry name" value="ZINC UPTAKE REGULATION PROTEIN"/>
    <property type="match status" value="1"/>
</dbReference>
<dbReference type="OrthoDB" id="594893at2"/>
<keyword evidence="5" id="KW-0238">DNA-binding</keyword>
<dbReference type="GO" id="GO:1900376">
    <property type="term" value="P:regulation of secondary metabolite biosynthetic process"/>
    <property type="evidence" value="ECO:0007669"/>
    <property type="project" value="TreeGrafter"/>
</dbReference>
<keyword evidence="4" id="KW-0805">Transcription regulation</keyword>
<keyword evidence="7" id="KW-0479">Metal-binding</keyword>
<sequence>MKKNVEDLLKAHNVSPTAMRMIVLDHLLDQQAALSLADLEKALAPADRITIYRSLRTFESKGLVHGIDDGSGVTKYACCAADCGPEGHHDVHVHFVCRNCQETYCLPRSRIPEFTLPVGFQPEEVNLVVRGVCQVCAG</sequence>
<dbReference type="AlphaFoldDB" id="A0A2T3HMU5"/>